<sequence>MSFLYKLCCGWCGSEETDDVQPLIIPEPNPPIVYPLQNPGGLTHISVSDSDHNTPPMHPPPKSREQVEQELLDKILDRTQERIIDVSNYNDYYNPDVDVAERSQKYQSLIAKHDDGKCEALPVCLLLENVGMDLPDVMQRIPLDDEDINILRQWNKGCLAACRIGLQIEKRDDIVVHMNTDDN</sequence>
<organism evidence="1 2">
    <name type="scientific">Panagrolaimus sp. PS1159</name>
    <dbReference type="NCBI Taxonomy" id="55785"/>
    <lineage>
        <taxon>Eukaryota</taxon>
        <taxon>Metazoa</taxon>
        <taxon>Ecdysozoa</taxon>
        <taxon>Nematoda</taxon>
        <taxon>Chromadorea</taxon>
        <taxon>Rhabditida</taxon>
        <taxon>Tylenchina</taxon>
        <taxon>Panagrolaimomorpha</taxon>
        <taxon>Panagrolaimoidea</taxon>
        <taxon>Panagrolaimidae</taxon>
        <taxon>Panagrolaimus</taxon>
    </lineage>
</organism>
<reference evidence="2" key="1">
    <citation type="submission" date="2022-11" db="UniProtKB">
        <authorList>
            <consortium name="WormBaseParasite"/>
        </authorList>
    </citation>
    <scope>IDENTIFICATION</scope>
</reference>
<name>A0AC35GB74_9BILA</name>
<dbReference type="WBParaSite" id="PS1159_v2.g3602.t1">
    <property type="protein sequence ID" value="PS1159_v2.g3602.t1"/>
    <property type="gene ID" value="PS1159_v2.g3602"/>
</dbReference>
<evidence type="ECO:0000313" key="1">
    <source>
        <dbReference type="Proteomes" id="UP000887580"/>
    </source>
</evidence>
<protein>
    <submittedName>
        <fullName evidence="2">Uncharacterized protein</fullName>
    </submittedName>
</protein>
<proteinExistence type="predicted"/>
<evidence type="ECO:0000313" key="2">
    <source>
        <dbReference type="WBParaSite" id="PS1159_v2.g3602.t1"/>
    </source>
</evidence>
<dbReference type="Proteomes" id="UP000887580">
    <property type="component" value="Unplaced"/>
</dbReference>
<accession>A0AC35GB74</accession>